<evidence type="ECO:0000256" key="4">
    <source>
        <dbReference type="ARBA" id="ARBA00022670"/>
    </source>
</evidence>
<evidence type="ECO:0000256" key="3">
    <source>
        <dbReference type="ARBA" id="ARBA00007931"/>
    </source>
</evidence>
<sequence length="423" mass="47015">MEMLQIIFLTVLMFFLIVTVHEWGHYYFAKRAGILVREFAIGFGPKLFSYKRDETQFTLRLLPFGGYARMAGEDPELVAVQPGQTVALRCSGQEVTKIYMDRLDNRKNVIRGEVQSADLEDKLQIVLEVDGEAHTYAVHPKAHLVAKGKEIQIAPKNRQYGSKTVGQRALAIFAGPMMNFILAFVLFALHLQMAGVAIENPKYLQIGEITKGMPADEIHLQKGDIIDTINGQKIGTDPQKMITLISDSKNTPMKWTIIRDNQPMEVSITPRGMKGQEGGKVGITPALPTRSVGFGETFTKSGQAMVDTTKAIFMGFKQLINKFNMNDLGGPVRTFEVTGQIAKQGIEQLTYWAAIMSLYLGIFNLLPIPALDGSRLAFLGVEALRGKPIDPNREGMVHFVGFAMLFLLMIAVTYNDILRLING</sequence>
<feature type="transmembrane region" description="Helical" evidence="11">
    <location>
        <begin position="169"/>
        <end position="191"/>
    </location>
</feature>
<gene>
    <name evidence="13" type="ORF">J2Z69_002124</name>
</gene>
<keyword evidence="4 13" id="KW-0645">Protease</keyword>
<keyword evidence="14" id="KW-1185">Reference proteome</keyword>
<keyword evidence="7 11" id="KW-0862">Zinc</keyword>
<organism evidence="13 14">
    <name type="scientific">Paenibacillus shirakamiensis</name>
    <dbReference type="NCBI Taxonomy" id="1265935"/>
    <lineage>
        <taxon>Bacteria</taxon>
        <taxon>Bacillati</taxon>
        <taxon>Bacillota</taxon>
        <taxon>Bacilli</taxon>
        <taxon>Bacillales</taxon>
        <taxon>Paenibacillaceae</taxon>
        <taxon>Paenibacillus</taxon>
    </lineage>
</organism>
<evidence type="ECO:0000256" key="11">
    <source>
        <dbReference type="RuleBase" id="RU362031"/>
    </source>
</evidence>
<comment type="subcellular location">
    <subcellularLocation>
        <location evidence="2">Membrane</location>
        <topology evidence="2">Multi-pass membrane protein</topology>
    </subcellularLocation>
</comment>
<dbReference type="CDD" id="cd06163">
    <property type="entry name" value="S2P-M50_PDZ_RseP-like"/>
    <property type="match status" value="1"/>
</dbReference>
<evidence type="ECO:0000256" key="9">
    <source>
        <dbReference type="ARBA" id="ARBA00023049"/>
    </source>
</evidence>
<dbReference type="InterPro" id="IPR004387">
    <property type="entry name" value="Pept_M50_Zn"/>
</dbReference>
<keyword evidence="6 11" id="KW-0378">Hydrolase</keyword>
<evidence type="ECO:0000313" key="13">
    <source>
        <dbReference type="EMBL" id="MBP2001081.1"/>
    </source>
</evidence>
<comment type="caution">
    <text evidence="13">The sequence shown here is derived from an EMBL/GenBank/DDBJ whole genome shotgun (WGS) entry which is preliminary data.</text>
</comment>
<evidence type="ECO:0000256" key="7">
    <source>
        <dbReference type="ARBA" id="ARBA00022833"/>
    </source>
</evidence>
<name>A0ABS4JH81_9BACL</name>
<dbReference type="SUPFAM" id="SSF50156">
    <property type="entry name" value="PDZ domain-like"/>
    <property type="match status" value="1"/>
</dbReference>
<dbReference type="PANTHER" id="PTHR42837">
    <property type="entry name" value="REGULATOR OF SIGMA-E PROTEASE RSEP"/>
    <property type="match status" value="1"/>
</dbReference>
<dbReference type="InterPro" id="IPR036034">
    <property type="entry name" value="PDZ_sf"/>
</dbReference>
<evidence type="ECO:0000256" key="2">
    <source>
        <dbReference type="ARBA" id="ARBA00004141"/>
    </source>
</evidence>
<feature type="domain" description="Peptidase M50" evidence="12">
    <location>
        <begin position="10"/>
        <end position="408"/>
    </location>
</feature>
<dbReference type="Proteomes" id="UP001519288">
    <property type="component" value="Unassembled WGS sequence"/>
</dbReference>
<dbReference type="GO" id="GO:0006508">
    <property type="term" value="P:proteolysis"/>
    <property type="evidence" value="ECO:0007669"/>
    <property type="project" value="UniProtKB-KW"/>
</dbReference>
<dbReference type="RefSeq" id="WP_209861830.1">
    <property type="nucleotide sequence ID" value="NZ_JAGGLD010000003.1"/>
</dbReference>
<keyword evidence="8 11" id="KW-1133">Transmembrane helix</keyword>
<feature type="transmembrane region" description="Helical" evidence="11">
    <location>
        <begin position="349"/>
        <end position="366"/>
    </location>
</feature>
<protein>
    <recommendedName>
        <fullName evidence="11">Zinc metalloprotease</fullName>
        <ecNumber evidence="11">3.4.24.-</ecNumber>
    </recommendedName>
</protein>
<evidence type="ECO:0000256" key="10">
    <source>
        <dbReference type="ARBA" id="ARBA00023136"/>
    </source>
</evidence>
<keyword evidence="10 11" id="KW-0472">Membrane</keyword>
<dbReference type="Pfam" id="PF02163">
    <property type="entry name" value="Peptidase_M50"/>
    <property type="match status" value="1"/>
</dbReference>
<accession>A0ABS4JH81</accession>
<evidence type="ECO:0000313" key="14">
    <source>
        <dbReference type="Proteomes" id="UP001519288"/>
    </source>
</evidence>
<comment type="cofactor">
    <cofactor evidence="1 11">
        <name>Zn(2+)</name>
        <dbReference type="ChEBI" id="CHEBI:29105"/>
    </cofactor>
</comment>
<evidence type="ECO:0000256" key="5">
    <source>
        <dbReference type="ARBA" id="ARBA00022692"/>
    </source>
</evidence>
<dbReference type="GO" id="GO:0008233">
    <property type="term" value="F:peptidase activity"/>
    <property type="evidence" value="ECO:0007669"/>
    <property type="project" value="UniProtKB-KW"/>
</dbReference>
<dbReference type="InterPro" id="IPR008915">
    <property type="entry name" value="Peptidase_M50"/>
</dbReference>
<evidence type="ECO:0000256" key="8">
    <source>
        <dbReference type="ARBA" id="ARBA00022989"/>
    </source>
</evidence>
<dbReference type="EMBL" id="JAGGLD010000003">
    <property type="protein sequence ID" value="MBP2001081.1"/>
    <property type="molecule type" value="Genomic_DNA"/>
</dbReference>
<evidence type="ECO:0000256" key="1">
    <source>
        <dbReference type="ARBA" id="ARBA00001947"/>
    </source>
</evidence>
<feature type="transmembrane region" description="Helical" evidence="11">
    <location>
        <begin position="6"/>
        <end position="28"/>
    </location>
</feature>
<proteinExistence type="inferred from homology"/>
<dbReference type="PANTHER" id="PTHR42837:SF2">
    <property type="entry name" value="MEMBRANE METALLOPROTEASE ARASP2, CHLOROPLASTIC-RELATED"/>
    <property type="match status" value="1"/>
</dbReference>
<reference evidence="13 14" key="1">
    <citation type="submission" date="2021-03" db="EMBL/GenBank/DDBJ databases">
        <title>Genomic Encyclopedia of Type Strains, Phase IV (KMG-IV): sequencing the most valuable type-strain genomes for metagenomic binning, comparative biology and taxonomic classification.</title>
        <authorList>
            <person name="Goeker M."/>
        </authorList>
    </citation>
    <scope>NUCLEOTIDE SEQUENCE [LARGE SCALE GENOMIC DNA]</scope>
    <source>
        <strain evidence="13 14">DSM 26806</strain>
    </source>
</reference>
<dbReference type="NCBIfam" id="TIGR00054">
    <property type="entry name" value="RIP metalloprotease RseP"/>
    <property type="match status" value="1"/>
</dbReference>
<dbReference type="Gene3D" id="2.30.42.10">
    <property type="match status" value="1"/>
</dbReference>
<evidence type="ECO:0000259" key="12">
    <source>
        <dbReference type="Pfam" id="PF02163"/>
    </source>
</evidence>
<keyword evidence="9 11" id="KW-0482">Metalloprotease</keyword>
<evidence type="ECO:0000256" key="6">
    <source>
        <dbReference type="ARBA" id="ARBA00022801"/>
    </source>
</evidence>
<dbReference type="EC" id="3.4.24.-" evidence="11"/>
<feature type="transmembrane region" description="Helical" evidence="11">
    <location>
        <begin position="395"/>
        <end position="414"/>
    </location>
</feature>
<keyword evidence="5 11" id="KW-0812">Transmembrane</keyword>
<comment type="similarity">
    <text evidence="3 11">Belongs to the peptidase M50B family.</text>
</comment>
<keyword evidence="11" id="KW-0479">Metal-binding</keyword>